<comment type="caution">
    <text evidence="2">The sequence shown here is derived from an EMBL/GenBank/DDBJ whole genome shotgun (WGS) entry which is preliminary data.</text>
</comment>
<accession>A0AAD9P208</accession>
<organism evidence="2 3">
    <name type="scientific">Ridgeia piscesae</name>
    <name type="common">Tubeworm</name>
    <dbReference type="NCBI Taxonomy" id="27915"/>
    <lineage>
        <taxon>Eukaryota</taxon>
        <taxon>Metazoa</taxon>
        <taxon>Spiralia</taxon>
        <taxon>Lophotrochozoa</taxon>
        <taxon>Annelida</taxon>
        <taxon>Polychaeta</taxon>
        <taxon>Sedentaria</taxon>
        <taxon>Canalipalpata</taxon>
        <taxon>Sabellida</taxon>
        <taxon>Siboglinidae</taxon>
        <taxon>Ridgeia</taxon>
    </lineage>
</organism>
<dbReference type="Proteomes" id="UP001209878">
    <property type="component" value="Unassembled WGS sequence"/>
</dbReference>
<sequence length="89" mass="9422">MTSFMGCVGAHAHEALLREIEEAVKENSTTRLEPLLTEGAISERCGADNFETENSRASSVFRCLSWAAGARQRGSRSGAGAPVVLSPSP</sequence>
<evidence type="ECO:0000256" key="1">
    <source>
        <dbReference type="SAM" id="MobiDB-lite"/>
    </source>
</evidence>
<proteinExistence type="predicted"/>
<gene>
    <name evidence="2" type="ORF">NP493_194g08050</name>
</gene>
<feature type="region of interest" description="Disordered" evidence="1">
    <location>
        <begin position="69"/>
        <end position="89"/>
    </location>
</feature>
<reference evidence="2" key="1">
    <citation type="journal article" date="2023" name="Mol. Biol. Evol.">
        <title>Third-Generation Sequencing Reveals the Adaptive Role of the Epigenome in Three Deep-Sea Polychaetes.</title>
        <authorList>
            <person name="Perez M."/>
            <person name="Aroh O."/>
            <person name="Sun Y."/>
            <person name="Lan Y."/>
            <person name="Juniper S.K."/>
            <person name="Young C.R."/>
            <person name="Angers B."/>
            <person name="Qian P.Y."/>
        </authorList>
    </citation>
    <scope>NUCLEOTIDE SEQUENCE</scope>
    <source>
        <strain evidence="2">R07B-5</strain>
    </source>
</reference>
<dbReference type="AlphaFoldDB" id="A0AAD9P208"/>
<evidence type="ECO:0000313" key="3">
    <source>
        <dbReference type="Proteomes" id="UP001209878"/>
    </source>
</evidence>
<protein>
    <submittedName>
        <fullName evidence="2">Uncharacterized protein</fullName>
    </submittedName>
</protein>
<keyword evidence="3" id="KW-1185">Reference proteome</keyword>
<feature type="compositionally biased region" description="Low complexity" evidence="1">
    <location>
        <begin position="69"/>
        <end position="81"/>
    </location>
</feature>
<name>A0AAD9P208_RIDPI</name>
<evidence type="ECO:0000313" key="2">
    <source>
        <dbReference type="EMBL" id="KAK2186652.1"/>
    </source>
</evidence>
<dbReference type="EMBL" id="JAODUO010000194">
    <property type="protein sequence ID" value="KAK2186652.1"/>
    <property type="molecule type" value="Genomic_DNA"/>
</dbReference>